<keyword evidence="1" id="KW-0175">Coiled coil</keyword>
<feature type="coiled-coil region" evidence="1">
    <location>
        <begin position="363"/>
        <end position="390"/>
    </location>
</feature>
<dbReference type="AlphaFoldDB" id="A0A1G2DGB6"/>
<feature type="signal peptide" evidence="3">
    <location>
        <begin position="1"/>
        <end position="26"/>
    </location>
</feature>
<evidence type="ECO:0000256" key="2">
    <source>
        <dbReference type="SAM" id="MobiDB-lite"/>
    </source>
</evidence>
<sequence>MKKIISHSFFLGLALFILAPISVVSAAEEIDAYCAAPAGAVPHGSTVTLTIKFGDSDKSNALIVQGPFKVLRYDNGKAIIVDAKRGNEKDDKGKENTEKPTLTFSVLLSPKHKLPSPATESVTFTYFVKHKEGKRGELFTTEREQQVDCAFVVQHEVGESTTPSGDNADDDTQKSIGPADLGVPDPGTLPTSRFYFLKEWRRGLTRLFTFNATSRAELELRIMNEKAAEALNVEETKPDDDEALVNALENYTKAQENLRMRLIDLEETSENPRVEKLLEQLNEQTLKHAVLLDQLAQRWVTDPYVEDANVRPSDEQGSTEHGSANVVNPEGARDNHLQGAVDIAQKKIHEVVVAGAEKDKNIEQKAVEQIARAEAMIKELQSELAGFAINEPSVPNARLAIKTKGTSAGIAVDEEGASDQKTGPVRLEPTPARISTNVTTERQTPKRDFGDRMKAGLETAGGMLANGKTFFAEGKFGEAFGQARAAEVLARNISRMLDGVLRADTGGLEDGIKAVAPPMPNVPMPIVPGTGTKGENSVPVVEQRVFPETNNREVACPGDHAIACEVPKTPECRDGVWVCIGPATSAGLITVPEAEVSSSVRVSGYDFVFSGGVFDMTNAPAMTNGVALANITVSVTGPLAFSTQTQSNGIFTLTFRGAPVGNYKVCVTLPSGYTAPSAGDPPCEEVLVETVPDERMLVFTNKGNKAYFTGTGFNFSAIRK</sequence>
<protein>
    <recommendedName>
        <fullName evidence="4">DUF5667 domain-containing protein</fullName>
    </recommendedName>
</protein>
<evidence type="ECO:0000313" key="6">
    <source>
        <dbReference type="Proteomes" id="UP000178636"/>
    </source>
</evidence>
<evidence type="ECO:0000256" key="1">
    <source>
        <dbReference type="SAM" id="Coils"/>
    </source>
</evidence>
<evidence type="ECO:0000256" key="3">
    <source>
        <dbReference type="SAM" id="SignalP"/>
    </source>
</evidence>
<feature type="compositionally biased region" description="Polar residues" evidence="2">
    <location>
        <begin position="315"/>
        <end position="326"/>
    </location>
</feature>
<feature type="region of interest" description="Disordered" evidence="2">
    <location>
        <begin position="158"/>
        <end position="185"/>
    </location>
</feature>
<organism evidence="5 6">
    <name type="scientific">Candidatus Lloydbacteria bacterium RIFCSPHIGHO2_02_FULL_54_17</name>
    <dbReference type="NCBI Taxonomy" id="1798664"/>
    <lineage>
        <taxon>Bacteria</taxon>
        <taxon>Candidatus Lloydiibacteriota</taxon>
    </lineage>
</organism>
<dbReference type="Pfam" id="PF18915">
    <property type="entry name" value="DUF5667"/>
    <property type="match status" value="1"/>
</dbReference>
<comment type="caution">
    <text evidence="5">The sequence shown here is derived from an EMBL/GenBank/DDBJ whole genome shotgun (WGS) entry which is preliminary data.</text>
</comment>
<feature type="coiled-coil region" evidence="1">
    <location>
        <begin position="248"/>
        <end position="294"/>
    </location>
</feature>
<dbReference type="InterPro" id="IPR043725">
    <property type="entry name" value="DUF5667"/>
</dbReference>
<feature type="region of interest" description="Disordered" evidence="2">
    <location>
        <begin position="309"/>
        <end position="330"/>
    </location>
</feature>
<gene>
    <name evidence="5" type="ORF">A3C93_01350</name>
</gene>
<proteinExistence type="predicted"/>
<feature type="domain" description="DUF5667" evidence="4">
    <location>
        <begin position="187"/>
        <end position="284"/>
    </location>
</feature>
<reference evidence="5 6" key="1">
    <citation type="journal article" date="2016" name="Nat. Commun.">
        <title>Thousands of microbial genomes shed light on interconnected biogeochemical processes in an aquifer system.</title>
        <authorList>
            <person name="Anantharaman K."/>
            <person name="Brown C.T."/>
            <person name="Hug L.A."/>
            <person name="Sharon I."/>
            <person name="Castelle C.J."/>
            <person name="Probst A.J."/>
            <person name="Thomas B.C."/>
            <person name="Singh A."/>
            <person name="Wilkins M.J."/>
            <person name="Karaoz U."/>
            <person name="Brodie E.L."/>
            <person name="Williams K.H."/>
            <person name="Hubbard S.S."/>
            <person name="Banfield J.F."/>
        </authorList>
    </citation>
    <scope>NUCLEOTIDE SEQUENCE [LARGE SCALE GENOMIC DNA]</scope>
</reference>
<dbReference type="Proteomes" id="UP000178636">
    <property type="component" value="Unassembled WGS sequence"/>
</dbReference>
<dbReference type="EMBL" id="MHLO01000026">
    <property type="protein sequence ID" value="OGZ12001.1"/>
    <property type="molecule type" value="Genomic_DNA"/>
</dbReference>
<evidence type="ECO:0000259" key="4">
    <source>
        <dbReference type="Pfam" id="PF18915"/>
    </source>
</evidence>
<dbReference type="STRING" id="1798664.A3C93_01350"/>
<feature type="chain" id="PRO_5009582578" description="DUF5667 domain-containing protein" evidence="3">
    <location>
        <begin position="27"/>
        <end position="720"/>
    </location>
</feature>
<accession>A0A1G2DGB6</accession>
<keyword evidence="3" id="KW-0732">Signal</keyword>
<name>A0A1G2DGB6_9BACT</name>
<evidence type="ECO:0000313" key="5">
    <source>
        <dbReference type="EMBL" id="OGZ12001.1"/>
    </source>
</evidence>